<sequence>MASQVTRRFLSTTARRLQDAQKNELKKESKRNPETLILGAVMVSALGGAGYYFGSSPTKSTSEAPVAISGHPWDSETKGAYQYHPGGDPSKAPKDAPSALNVVVVPNVTLPAELHDKYNKWGKEGYP</sequence>
<name>A0A9P8W1V8_9HYPO</name>
<comment type="caution">
    <text evidence="2">The sequence shown here is derived from an EMBL/GenBank/DDBJ whole genome shotgun (WGS) entry which is preliminary data.</text>
</comment>
<accession>A0A9P8W1V8</accession>
<proteinExistence type="predicted"/>
<gene>
    <name evidence="2" type="ORF">B0T10DRAFT_562401</name>
</gene>
<feature type="compositionally biased region" description="Polar residues" evidence="1">
    <location>
        <begin position="1"/>
        <end position="15"/>
    </location>
</feature>
<dbReference type="InterPro" id="IPR039965">
    <property type="entry name" value="C3H7.08c"/>
</dbReference>
<feature type="region of interest" description="Disordered" evidence="1">
    <location>
        <begin position="54"/>
        <end position="97"/>
    </location>
</feature>
<evidence type="ECO:0000313" key="3">
    <source>
        <dbReference type="Proteomes" id="UP000777438"/>
    </source>
</evidence>
<dbReference type="Proteomes" id="UP000777438">
    <property type="component" value="Unassembled WGS sequence"/>
</dbReference>
<dbReference type="PANTHER" id="PTHR40466">
    <property type="entry name" value="EXPRESSED PROTEIN"/>
    <property type="match status" value="1"/>
</dbReference>
<feature type="region of interest" description="Disordered" evidence="1">
    <location>
        <begin position="1"/>
        <end position="33"/>
    </location>
</feature>
<dbReference type="PANTHER" id="PTHR40466:SF1">
    <property type="entry name" value="FUNGAL PROTEIN"/>
    <property type="match status" value="1"/>
</dbReference>
<organism evidence="2 3">
    <name type="scientific">Thelonectria olida</name>
    <dbReference type="NCBI Taxonomy" id="1576542"/>
    <lineage>
        <taxon>Eukaryota</taxon>
        <taxon>Fungi</taxon>
        <taxon>Dikarya</taxon>
        <taxon>Ascomycota</taxon>
        <taxon>Pezizomycotina</taxon>
        <taxon>Sordariomycetes</taxon>
        <taxon>Hypocreomycetidae</taxon>
        <taxon>Hypocreales</taxon>
        <taxon>Nectriaceae</taxon>
        <taxon>Thelonectria</taxon>
    </lineage>
</organism>
<dbReference type="EMBL" id="JAGPYM010000013">
    <property type="protein sequence ID" value="KAH6887970.1"/>
    <property type="molecule type" value="Genomic_DNA"/>
</dbReference>
<dbReference type="OrthoDB" id="3141857at2759"/>
<feature type="compositionally biased region" description="Basic and acidic residues" evidence="1">
    <location>
        <begin position="16"/>
        <end position="33"/>
    </location>
</feature>
<reference evidence="2 3" key="1">
    <citation type="journal article" date="2021" name="Nat. Commun.">
        <title>Genetic determinants of endophytism in the Arabidopsis root mycobiome.</title>
        <authorList>
            <person name="Mesny F."/>
            <person name="Miyauchi S."/>
            <person name="Thiergart T."/>
            <person name="Pickel B."/>
            <person name="Atanasova L."/>
            <person name="Karlsson M."/>
            <person name="Huettel B."/>
            <person name="Barry K.W."/>
            <person name="Haridas S."/>
            <person name="Chen C."/>
            <person name="Bauer D."/>
            <person name="Andreopoulos W."/>
            <person name="Pangilinan J."/>
            <person name="LaButti K."/>
            <person name="Riley R."/>
            <person name="Lipzen A."/>
            <person name="Clum A."/>
            <person name="Drula E."/>
            <person name="Henrissat B."/>
            <person name="Kohler A."/>
            <person name="Grigoriev I.V."/>
            <person name="Martin F.M."/>
            <person name="Hacquard S."/>
        </authorList>
    </citation>
    <scope>NUCLEOTIDE SEQUENCE [LARGE SCALE GENOMIC DNA]</scope>
    <source>
        <strain evidence="2 3">MPI-CAGE-CH-0241</strain>
    </source>
</reference>
<keyword evidence="3" id="KW-1185">Reference proteome</keyword>
<evidence type="ECO:0000256" key="1">
    <source>
        <dbReference type="SAM" id="MobiDB-lite"/>
    </source>
</evidence>
<dbReference type="AlphaFoldDB" id="A0A9P8W1V8"/>
<evidence type="ECO:0000313" key="2">
    <source>
        <dbReference type="EMBL" id="KAH6887970.1"/>
    </source>
</evidence>
<protein>
    <submittedName>
        <fullName evidence="2">Uncharacterized protein</fullName>
    </submittedName>
</protein>